<organism evidence="4">
    <name type="scientific">Propionibacterium freudenreichii</name>
    <dbReference type="NCBI Taxonomy" id="1744"/>
    <lineage>
        <taxon>Bacteria</taxon>
        <taxon>Bacillati</taxon>
        <taxon>Actinomycetota</taxon>
        <taxon>Actinomycetes</taxon>
        <taxon>Propionibacteriales</taxon>
        <taxon>Propionibacteriaceae</taxon>
        <taxon>Propionibacterium</taxon>
    </lineage>
</organism>
<dbReference type="SUPFAM" id="SSF50129">
    <property type="entry name" value="GroES-like"/>
    <property type="match status" value="1"/>
</dbReference>
<dbReference type="Pfam" id="PF00107">
    <property type="entry name" value="ADH_zinc_N"/>
    <property type="match status" value="1"/>
</dbReference>
<dbReference type="GO" id="GO:0016651">
    <property type="term" value="F:oxidoreductase activity, acting on NAD(P)H"/>
    <property type="evidence" value="ECO:0007669"/>
    <property type="project" value="TreeGrafter"/>
</dbReference>
<dbReference type="SUPFAM" id="SSF51735">
    <property type="entry name" value="NAD(P)-binding Rossmann-fold domains"/>
    <property type="match status" value="1"/>
</dbReference>
<dbReference type="SMART" id="SM00829">
    <property type="entry name" value="PKS_ER"/>
    <property type="match status" value="1"/>
</dbReference>
<feature type="domain" description="Enoyl reductase (ER)" evidence="3">
    <location>
        <begin position="22"/>
        <end position="333"/>
    </location>
</feature>
<reference evidence="4" key="1">
    <citation type="submission" date="2016-05" db="EMBL/GenBank/DDBJ databases">
        <authorList>
            <person name="Lavstsen T."/>
            <person name="Jespersen J.S."/>
        </authorList>
    </citation>
    <scope>NUCLEOTIDE SEQUENCE</scope>
    <source>
        <strain evidence="4">PFRJS10</strain>
    </source>
</reference>
<dbReference type="InterPro" id="IPR013154">
    <property type="entry name" value="ADH-like_N"/>
</dbReference>
<evidence type="ECO:0000256" key="2">
    <source>
        <dbReference type="ARBA" id="ARBA00023002"/>
    </source>
</evidence>
<dbReference type="EMBL" id="LT576035">
    <property type="protein sequence ID" value="SBN39772.1"/>
    <property type="molecule type" value="Genomic_DNA"/>
</dbReference>
<dbReference type="InterPro" id="IPR002364">
    <property type="entry name" value="Quin_OxRdtase/zeta-crystal_CS"/>
</dbReference>
<dbReference type="InterPro" id="IPR013149">
    <property type="entry name" value="ADH-like_C"/>
</dbReference>
<evidence type="ECO:0000313" key="4">
    <source>
        <dbReference type="EMBL" id="SBN39772.1"/>
    </source>
</evidence>
<accession>A0A2C7ZG93</accession>
<dbReference type="NCBIfam" id="TIGR02824">
    <property type="entry name" value="quinone_pig3"/>
    <property type="match status" value="1"/>
</dbReference>
<name>A0A2C7ZG93_9ACTN</name>
<dbReference type="CDD" id="cd05276">
    <property type="entry name" value="p53_inducible_oxidoreductase"/>
    <property type="match status" value="1"/>
</dbReference>
<dbReference type="AlphaFoldDB" id="A0A2C7ZG93"/>
<keyword evidence="2" id="KW-0560">Oxidoreductase</keyword>
<dbReference type="InterPro" id="IPR014189">
    <property type="entry name" value="Quinone_OxRdtase_PIG3"/>
</dbReference>
<dbReference type="Gene3D" id="3.40.50.720">
    <property type="entry name" value="NAD(P)-binding Rossmann-like Domain"/>
    <property type="match status" value="1"/>
</dbReference>
<evidence type="ECO:0000256" key="1">
    <source>
        <dbReference type="ARBA" id="ARBA00022857"/>
    </source>
</evidence>
<dbReference type="PROSITE" id="PS01162">
    <property type="entry name" value="QOR_ZETA_CRYSTAL"/>
    <property type="match status" value="1"/>
</dbReference>
<dbReference type="GO" id="GO:0008270">
    <property type="term" value="F:zinc ion binding"/>
    <property type="evidence" value="ECO:0007669"/>
    <property type="project" value="InterPro"/>
</dbReference>
<dbReference type="PANTHER" id="PTHR48106:SF8">
    <property type="entry name" value="OS02G0805600 PROTEIN"/>
    <property type="match status" value="1"/>
</dbReference>
<protein>
    <submittedName>
        <fullName evidence="4">NAD(P)H quinone oxidoreductase, PIG3 family</fullName>
    </submittedName>
</protein>
<dbReference type="InterPro" id="IPR036291">
    <property type="entry name" value="NAD(P)-bd_dom_sf"/>
</dbReference>
<sequence length="335" mass="35013">MVADARVWQSGDMHAITVDEPGGVDVMSWAEVPIPDPGPGEVLVRTQAAGVNRGDVLQRQGHYPPPAGITDIMGMEALGVIEKLGDGVEGHQVGEQVLALVSGGAYAEFFVVPAGQLLKLPAGIDPLAAAGLVEVAATVVSNFDRVHLSAGETVLIHGGAGGIGTLAIQYAKALGAHVIVTAGSAKKLAYCRKLGADEGFDYHDDWEPQVMMATQDRGVDVILDIVGAKYLEANVRCLADDGRLVIIGMQKGTKGTLNIAVLLNKRGTVTATSLRFRSLASKAAICRRVEEAIWPLLSSGAIKPGNQTQVPMAHASKAHELLESGDNTGKIILVV</sequence>
<gene>
    <name evidence="4" type="ORF">PFR_JS10_2129</name>
</gene>
<dbReference type="InterPro" id="IPR020843">
    <property type="entry name" value="ER"/>
</dbReference>
<keyword evidence="1" id="KW-0521">NADP</keyword>
<dbReference type="Pfam" id="PF08240">
    <property type="entry name" value="ADH_N"/>
    <property type="match status" value="1"/>
</dbReference>
<dbReference type="Gene3D" id="3.90.180.10">
    <property type="entry name" value="Medium-chain alcohol dehydrogenases, catalytic domain"/>
    <property type="match status" value="1"/>
</dbReference>
<evidence type="ECO:0000259" key="3">
    <source>
        <dbReference type="SMART" id="SM00829"/>
    </source>
</evidence>
<dbReference type="PANTHER" id="PTHR48106">
    <property type="entry name" value="QUINONE OXIDOREDUCTASE PIG3-RELATED"/>
    <property type="match status" value="1"/>
</dbReference>
<dbReference type="GO" id="GO:0070402">
    <property type="term" value="F:NADPH binding"/>
    <property type="evidence" value="ECO:0007669"/>
    <property type="project" value="TreeGrafter"/>
</dbReference>
<dbReference type="InterPro" id="IPR011032">
    <property type="entry name" value="GroES-like_sf"/>
</dbReference>
<proteinExistence type="predicted"/>